<feature type="chain" id="PRO_5015852936" description="Apple domain-containing protein" evidence="2">
    <location>
        <begin position="31"/>
        <end position="1341"/>
    </location>
</feature>
<feature type="region of interest" description="Disordered" evidence="1">
    <location>
        <begin position="1022"/>
        <end position="1052"/>
    </location>
</feature>
<feature type="region of interest" description="Disordered" evidence="1">
    <location>
        <begin position="1215"/>
        <end position="1260"/>
    </location>
</feature>
<evidence type="ECO:0008006" key="5">
    <source>
        <dbReference type="Google" id="ProtNLM"/>
    </source>
</evidence>
<gene>
    <name evidence="3" type="ORF">Rsub_07037</name>
</gene>
<keyword evidence="4" id="KW-1185">Reference proteome</keyword>
<reference evidence="3 4" key="1">
    <citation type="journal article" date="2018" name="Sci. Rep.">
        <title>Raphidocelis subcapitata (=Pseudokirchneriella subcapitata) provides an insight into genome evolution and environmental adaptations in the Sphaeropleales.</title>
        <authorList>
            <person name="Suzuki S."/>
            <person name="Yamaguchi H."/>
            <person name="Nakajima N."/>
            <person name="Kawachi M."/>
        </authorList>
    </citation>
    <scope>NUCLEOTIDE SEQUENCE [LARGE SCALE GENOMIC DNA]</scope>
    <source>
        <strain evidence="3 4">NIES-35</strain>
    </source>
</reference>
<feature type="region of interest" description="Disordered" evidence="1">
    <location>
        <begin position="1138"/>
        <end position="1193"/>
    </location>
</feature>
<keyword evidence="2" id="KW-0732">Signal</keyword>
<feature type="region of interest" description="Disordered" evidence="1">
    <location>
        <begin position="1297"/>
        <end position="1318"/>
    </location>
</feature>
<dbReference type="OrthoDB" id="558252at2759"/>
<proteinExistence type="predicted"/>
<dbReference type="STRING" id="307507.A0A2V0P9C9"/>
<dbReference type="Proteomes" id="UP000247498">
    <property type="component" value="Unassembled WGS sequence"/>
</dbReference>
<dbReference type="PROSITE" id="PS51257">
    <property type="entry name" value="PROKAR_LIPOPROTEIN"/>
    <property type="match status" value="1"/>
</dbReference>
<comment type="caution">
    <text evidence="3">The sequence shown here is derived from an EMBL/GenBank/DDBJ whole genome shotgun (WGS) entry which is preliminary data.</text>
</comment>
<sequence>MDHAQPRGPRAASALLLGLLLAACVLPAACRGGLSEAALSRPPARRLLADDTELVRQCDWAPGSTCTLGAEFASRTLVAAPESDAVARFVAQSLQCARATSAAACGADAACAWDPAFPDGQQGCFLSQAQELALQQQCAQPRYARALGALQACAAARRSCQCSDAAACAAVAAAGACQPLLGCWLSKLQGAPYDVLALAQAQLLRVGPLLGTLTPNATATGLATAAPVAGARRRLLQPTGLNAPVFDDPAAKKKPAAAASSSSAVSAAAVEQEGGQNQPILSDVAARAMARSSAGTGGELGNLESAPAFDAGLIQAGIIQPETTVATPTNPVAAGPSDGDGEALTYAPPSFWKCVADAAVAVDGGAKWGGVDYNSKKLTLETWLGSMARLPLLEWGSKAVDCFKVQALTAAAGGVGAVPDGQPGDSYEYALVTLLRAFGLMHDQFESVAAAAPGAPQAAAAVAAMGALTSGALPDAIGALRRQYNSSAAYGGDALLQARALLADAQWFVSEAAAVAESTGQPAAAFDGVVGYAAEQMRHLLRWLFSEQFGGPRAYRPTMPATTPAGIAAGQALATLGAAALPPAGVGLGEPRWLQARAMGTHALLSVALEAAALPTGAATNATRSAAAVVAAMAGAHVADFWGARIEAARAASDARMRDLALDDRASARGWRDGALGLAGALSGLRAQVAALNGDDAAAATKPAARARDGLAQLLGGVAVAANKDLPASAAGAAAAAVSRAAALGEAALACHGAAAAAGGAAHAAACSTLNNATADLVKASLGAELGASDALAAAAAADVALQWRCAARSPSECGALAGCARGVLAAPPTPGNYPLVAPLPLPGEAPSCQVDDARVTLRGADNATKAAVAVTPACAAFLQTPPCDALTAGGAAGCGKFAACRWQARGTRFLLQTSAGAAPAPEGAAAGVCVPYWPALLGGVATQKLRGSLSTATDACAAQKGSDGCGGVMGEVPKLAASRSSSAAATARIVAPAVAAAAAVAAAGAGFAFVHARRRASRSAAAAAAADDTPSGSGGSGSRSSRKRKVDKKRLFKRKIKRAEPGEYKPDLMRDSFTDYLARPAFRAGVAIASANIAAGPGGAGGAAGGATYENPLVALRDEVGGSGRLLLEPTLAFISGAGRRSTGPSGDGGGAVTGSLIDLGSGEVGSDDALASRRDGARGPEVVPEPEGEQPAAALEPRFSYNPFQPALSVYSGRSSRLGRGARRARLSGGGGGSVLSPRSSVMDGDADSQPGTPTSSCCHDSVCTFAHAPGAAPSVAGSAAGSIRGARMASAAQRARAAGRAREGGEGEGDGGLAISRASFASQDLLISIPSHPASERR</sequence>
<organism evidence="3 4">
    <name type="scientific">Raphidocelis subcapitata</name>
    <dbReference type="NCBI Taxonomy" id="307507"/>
    <lineage>
        <taxon>Eukaryota</taxon>
        <taxon>Viridiplantae</taxon>
        <taxon>Chlorophyta</taxon>
        <taxon>core chlorophytes</taxon>
        <taxon>Chlorophyceae</taxon>
        <taxon>CS clade</taxon>
        <taxon>Sphaeropleales</taxon>
        <taxon>Selenastraceae</taxon>
        <taxon>Raphidocelis</taxon>
    </lineage>
</organism>
<feature type="compositionally biased region" description="Low complexity" evidence="1">
    <location>
        <begin position="1022"/>
        <end position="1032"/>
    </location>
</feature>
<feature type="compositionally biased region" description="Basic residues" evidence="1">
    <location>
        <begin position="1041"/>
        <end position="1052"/>
    </location>
</feature>
<dbReference type="InParanoid" id="A0A2V0P9C9"/>
<dbReference type="EMBL" id="BDRX01000052">
    <property type="protein sequence ID" value="GBF94503.1"/>
    <property type="molecule type" value="Genomic_DNA"/>
</dbReference>
<protein>
    <recommendedName>
        <fullName evidence="5">Apple domain-containing protein</fullName>
    </recommendedName>
</protein>
<name>A0A2V0P9C9_9CHLO</name>
<accession>A0A2V0P9C9</accession>
<evidence type="ECO:0000313" key="3">
    <source>
        <dbReference type="EMBL" id="GBF94503.1"/>
    </source>
</evidence>
<evidence type="ECO:0000256" key="2">
    <source>
        <dbReference type="SAM" id="SignalP"/>
    </source>
</evidence>
<feature type="signal peptide" evidence="2">
    <location>
        <begin position="1"/>
        <end position="30"/>
    </location>
</feature>
<evidence type="ECO:0000256" key="1">
    <source>
        <dbReference type="SAM" id="MobiDB-lite"/>
    </source>
</evidence>
<evidence type="ECO:0000313" key="4">
    <source>
        <dbReference type="Proteomes" id="UP000247498"/>
    </source>
</evidence>